<dbReference type="AlphaFoldDB" id="A0A165EQI2"/>
<keyword evidence="3" id="KW-1185">Reference proteome</keyword>
<feature type="region of interest" description="Disordered" evidence="1">
    <location>
        <begin position="1"/>
        <end position="54"/>
    </location>
</feature>
<evidence type="ECO:0000256" key="1">
    <source>
        <dbReference type="SAM" id="MobiDB-lite"/>
    </source>
</evidence>
<proteinExistence type="predicted"/>
<organism evidence="2 3">
    <name type="scientific">Calocera cornea HHB12733</name>
    <dbReference type="NCBI Taxonomy" id="1353952"/>
    <lineage>
        <taxon>Eukaryota</taxon>
        <taxon>Fungi</taxon>
        <taxon>Dikarya</taxon>
        <taxon>Basidiomycota</taxon>
        <taxon>Agaricomycotina</taxon>
        <taxon>Dacrymycetes</taxon>
        <taxon>Dacrymycetales</taxon>
        <taxon>Dacrymycetaceae</taxon>
        <taxon>Calocera</taxon>
    </lineage>
</organism>
<evidence type="ECO:0000313" key="2">
    <source>
        <dbReference type="EMBL" id="KZT55335.1"/>
    </source>
</evidence>
<sequence length="54" mass="5499">MDHIRRVPLPPPGKGRSQPGQADTSAPAGPGSMGKALQIPDVLPFGAGGPMRLL</sequence>
<reference evidence="2 3" key="1">
    <citation type="journal article" date="2016" name="Mol. Biol. Evol.">
        <title>Comparative Genomics of Early-Diverging Mushroom-Forming Fungi Provides Insights into the Origins of Lignocellulose Decay Capabilities.</title>
        <authorList>
            <person name="Nagy L.G."/>
            <person name="Riley R."/>
            <person name="Tritt A."/>
            <person name="Adam C."/>
            <person name="Daum C."/>
            <person name="Floudas D."/>
            <person name="Sun H."/>
            <person name="Yadav J.S."/>
            <person name="Pangilinan J."/>
            <person name="Larsson K.H."/>
            <person name="Matsuura K."/>
            <person name="Barry K."/>
            <person name="Labutti K."/>
            <person name="Kuo R."/>
            <person name="Ohm R.A."/>
            <person name="Bhattacharya S.S."/>
            <person name="Shirouzu T."/>
            <person name="Yoshinaga Y."/>
            <person name="Martin F.M."/>
            <person name="Grigoriev I.V."/>
            <person name="Hibbett D.S."/>
        </authorList>
    </citation>
    <scope>NUCLEOTIDE SEQUENCE [LARGE SCALE GENOMIC DNA]</scope>
    <source>
        <strain evidence="2 3">HHB12733</strain>
    </source>
</reference>
<dbReference type="Proteomes" id="UP000076842">
    <property type="component" value="Unassembled WGS sequence"/>
</dbReference>
<dbReference type="EMBL" id="KV423997">
    <property type="protein sequence ID" value="KZT55335.1"/>
    <property type="molecule type" value="Genomic_DNA"/>
</dbReference>
<protein>
    <submittedName>
        <fullName evidence="2">Uncharacterized protein</fullName>
    </submittedName>
</protein>
<gene>
    <name evidence="2" type="ORF">CALCODRAFT_498814</name>
</gene>
<name>A0A165EQI2_9BASI</name>
<feature type="non-terminal residue" evidence="2">
    <location>
        <position position="54"/>
    </location>
</feature>
<accession>A0A165EQI2</accession>
<evidence type="ECO:0000313" key="3">
    <source>
        <dbReference type="Proteomes" id="UP000076842"/>
    </source>
</evidence>
<dbReference type="InParanoid" id="A0A165EQI2"/>